<gene>
    <name evidence="2" type="ORF">AVT10_11050</name>
</gene>
<evidence type="ECO:0000313" key="3">
    <source>
        <dbReference type="Proteomes" id="UP000076609"/>
    </source>
</evidence>
<protein>
    <recommendedName>
        <fullName evidence="1">DUF6602 domain-containing protein</fullName>
    </recommendedName>
</protein>
<feature type="non-terminal residue" evidence="2">
    <location>
        <position position="233"/>
    </location>
</feature>
<accession>A0ABR5YF00</accession>
<proteinExistence type="predicted"/>
<dbReference type="RefSeq" id="WP_066688971.1">
    <property type="nucleotide sequence ID" value="NZ_LQQO01000005.1"/>
</dbReference>
<dbReference type="Pfam" id="PF20247">
    <property type="entry name" value="DUF6602"/>
    <property type="match status" value="1"/>
</dbReference>
<name>A0ABR5YF00_9SPHN</name>
<keyword evidence="3" id="KW-1185">Reference proteome</keyword>
<dbReference type="EMBL" id="LQQO01000005">
    <property type="protein sequence ID" value="KZE17835.1"/>
    <property type="molecule type" value="Genomic_DNA"/>
</dbReference>
<sequence length="233" mass="25795">MSLSVAQPYKDFAGKLSRRVAARLSLIEAQYNFDLGDEYEVALCEVLTDILPARYGVCRGSIVTFDGQEAGDDLVIYDRLSYPTLRSSIAPNYAIKEQVPVEAAYAYIECKHGLSLGATLGASQTLAKAVEQVRAAKRLGAKRTANPNLEYRKQLRFTEPKRRDWPAYYPELKNELFGVVFARNATLANPAFDPTRLQIGGDHAPVSCPLLSGPSTMTVWIKVSCYPFLDHLA</sequence>
<organism evidence="2 3">
    <name type="scientific">Sphingomonas hankookensis</name>
    <dbReference type="NCBI Taxonomy" id="563996"/>
    <lineage>
        <taxon>Bacteria</taxon>
        <taxon>Pseudomonadati</taxon>
        <taxon>Pseudomonadota</taxon>
        <taxon>Alphaproteobacteria</taxon>
        <taxon>Sphingomonadales</taxon>
        <taxon>Sphingomonadaceae</taxon>
        <taxon>Sphingomonas</taxon>
    </lineage>
</organism>
<evidence type="ECO:0000259" key="1">
    <source>
        <dbReference type="Pfam" id="PF20247"/>
    </source>
</evidence>
<feature type="domain" description="DUF6602" evidence="1">
    <location>
        <begin position="29"/>
        <end position="139"/>
    </location>
</feature>
<reference evidence="3" key="1">
    <citation type="submission" date="2016-01" db="EMBL/GenBank/DDBJ databases">
        <title>Draft genome of Chromobacterium sp. F49.</title>
        <authorList>
            <person name="Hong K.W."/>
        </authorList>
    </citation>
    <scope>NUCLEOTIDE SEQUENCE [LARGE SCALE GENOMIC DNA]</scope>
    <source>
        <strain evidence="3">CN3</strain>
    </source>
</reference>
<dbReference type="InterPro" id="IPR046537">
    <property type="entry name" value="DUF6602"/>
</dbReference>
<evidence type="ECO:0000313" key="2">
    <source>
        <dbReference type="EMBL" id="KZE17835.1"/>
    </source>
</evidence>
<comment type="caution">
    <text evidence="2">The sequence shown here is derived from an EMBL/GenBank/DDBJ whole genome shotgun (WGS) entry which is preliminary data.</text>
</comment>
<dbReference type="Proteomes" id="UP000076609">
    <property type="component" value="Unassembled WGS sequence"/>
</dbReference>